<keyword evidence="10" id="KW-1185">Reference proteome</keyword>
<dbReference type="PROSITE" id="PS01047">
    <property type="entry name" value="HMA_1"/>
    <property type="match status" value="1"/>
</dbReference>
<sequence>MSDRQYKFNVQMGCDGCSNAVKETVEALSGVKNLIISIEEQTLSVMAKPSLSYETVLEAIKAKGKNVHSGEMDGVAQSVEDFDLGALRI</sequence>
<protein>
    <recommendedName>
        <fullName evidence="8">HMA domain-containing protein</fullName>
    </recommendedName>
</protein>
<dbReference type="InterPro" id="IPR017969">
    <property type="entry name" value="Heavy-metal-associated_CS"/>
</dbReference>
<evidence type="ECO:0000313" key="9">
    <source>
        <dbReference type="EMBL" id="OQE12405.1"/>
    </source>
</evidence>
<keyword evidence="2" id="KW-0479">Metal-binding</keyword>
<gene>
    <name evidence="9" type="ORF">PENVUL_c001G06280</name>
</gene>
<dbReference type="InterPro" id="IPR051881">
    <property type="entry name" value="Copper_transport_ATOX1-like"/>
</dbReference>
<comment type="similarity">
    <text evidence="7">Belongs to the ATX1 family.</text>
</comment>
<dbReference type="Pfam" id="PF00403">
    <property type="entry name" value="HMA"/>
    <property type="match status" value="1"/>
</dbReference>
<dbReference type="AlphaFoldDB" id="A0A1V6SEI0"/>
<dbReference type="CDD" id="cd00371">
    <property type="entry name" value="HMA"/>
    <property type="match status" value="1"/>
</dbReference>
<dbReference type="EMBL" id="MDYP01000001">
    <property type="protein sequence ID" value="OQE12405.1"/>
    <property type="molecule type" value="Genomic_DNA"/>
</dbReference>
<keyword evidence="1" id="KW-0813">Transport</keyword>
<keyword evidence="3" id="KW-0187">Copper transport</keyword>
<evidence type="ECO:0000256" key="4">
    <source>
        <dbReference type="ARBA" id="ARBA00023008"/>
    </source>
</evidence>
<evidence type="ECO:0000259" key="8">
    <source>
        <dbReference type="PROSITE" id="PS50846"/>
    </source>
</evidence>
<evidence type="ECO:0000256" key="1">
    <source>
        <dbReference type="ARBA" id="ARBA00022448"/>
    </source>
</evidence>
<dbReference type="OrthoDB" id="689350at2759"/>
<evidence type="ECO:0000256" key="2">
    <source>
        <dbReference type="ARBA" id="ARBA00022723"/>
    </source>
</evidence>
<evidence type="ECO:0000313" key="10">
    <source>
        <dbReference type="Proteomes" id="UP000191518"/>
    </source>
</evidence>
<keyword evidence="6" id="KW-0143">Chaperone</keyword>
<dbReference type="GO" id="GO:0006825">
    <property type="term" value="P:copper ion transport"/>
    <property type="evidence" value="ECO:0007669"/>
    <property type="project" value="UniProtKB-KW"/>
</dbReference>
<dbReference type="GO" id="GO:0005829">
    <property type="term" value="C:cytosol"/>
    <property type="evidence" value="ECO:0007669"/>
    <property type="project" value="TreeGrafter"/>
</dbReference>
<dbReference type="PANTHER" id="PTHR46365:SF1">
    <property type="entry name" value="COPPER TRANSPORT PROTEIN ATOX1"/>
    <property type="match status" value="1"/>
</dbReference>
<dbReference type="PROSITE" id="PS50846">
    <property type="entry name" value="HMA_2"/>
    <property type="match status" value="1"/>
</dbReference>
<dbReference type="Gene3D" id="3.30.70.100">
    <property type="match status" value="1"/>
</dbReference>
<keyword evidence="5" id="KW-0406">Ion transport</keyword>
<dbReference type="InterPro" id="IPR006121">
    <property type="entry name" value="HMA_dom"/>
</dbReference>
<keyword evidence="4" id="KW-0186">Copper</keyword>
<evidence type="ECO:0000256" key="3">
    <source>
        <dbReference type="ARBA" id="ARBA00022796"/>
    </source>
</evidence>
<dbReference type="SUPFAM" id="SSF55008">
    <property type="entry name" value="HMA, heavy metal-associated domain"/>
    <property type="match status" value="1"/>
</dbReference>
<comment type="caution">
    <text evidence="9">The sequence shown here is derived from an EMBL/GenBank/DDBJ whole genome shotgun (WGS) entry which is preliminary data.</text>
</comment>
<dbReference type="STRING" id="29845.A0A1V6SEI0"/>
<accession>A0A1V6SEI0</accession>
<evidence type="ECO:0000256" key="7">
    <source>
        <dbReference type="ARBA" id="ARBA00038171"/>
    </source>
</evidence>
<dbReference type="GO" id="GO:0046872">
    <property type="term" value="F:metal ion binding"/>
    <property type="evidence" value="ECO:0007669"/>
    <property type="project" value="UniProtKB-KW"/>
</dbReference>
<evidence type="ECO:0000256" key="6">
    <source>
        <dbReference type="ARBA" id="ARBA00023186"/>
    </source>
</evidence>
<proteinExistence type="inferred from homology"/>
<dbReference type="GO" id="GO:0016531">
    <property type="term" value="F:copper chaperone activity"/>
    <property type="evidence" value="ECO:0007669"/>
    <property type="project" value="TreeGrafter"/>
</dbReference>
<dbReference type="InterPro" id="IPR036163">
    <property type="entry name" value="HMA_dom_sf"/>
</dbReference>
<dbReference type="PANTHER" id="PTHR46365">
    <property type="entry name" value="COPPER TRANSPORT PROTEIN ATOX1"/>
    <property type="match status" value="1"/>
</dbReference>
<evidence type="ECO:0000256" key="5">
    <source>
        <dbReference type="ARBA" id="ARBA00023065"/>
    </source>
</evidence>
<feature type="domain" description="HMA" evidence="8">
    <location>
        <begin position="3"/>
        <end position="68"/>
    </location>
</feature>
<reference evidence="10" key="1">
    <citation type="journal article" date="2017" name="Nat. Microbiol.">
        <title>Global analysis of biosynthetic gene clusters reveals vast potential of secondary metabolite production in Penicillium species.</title>
        <authorList>
            <person name="Nielsen J.C."/>
            <person name="Grijseels S."/>
            <person name="Prigent S."/>
            <person name="Ji B."/>
            <person name="Dainat J."/>
            <person name="Nielsen K.F."/>
            <person name="Frisvad J.C."/>
            <person name="Workman M."/>
            <person name="Nielsen J."/>
        </authorList>
    </citation>
    <scope>NUCLEOTIDE SEQUENCE [LARGE SCALE GENOMIC DNA]</scope>
    <source>
        <strain evidence="10">IBT 29486</strain>
    </source>
</reference>
<dbReference type="Proteomes" id="UP000191518">
    <property type="component" value="Unassembled WGS sequence"/>
</dbReference>
<name>A0A1V6SEI0_9EURO</name>
<organism evidence="9 10">
    <name type="scientific">Penicillium vulpinum</name>
    <dbReference type="NCBI Taxonomy" id="29845"/>
    <lineage>
        <taxon>Eukaryota</taxon>
        <taxon>Fungi</taxon>
        <taxon>Dikarya</taxon>
        <taxon>Ascomycota</taxon>
        <taxon>Pezizomycotina</taxon>
        <taxon>Eurotiomycetes</taxon>
        <taxon>Eurotiomycetidae</taxon>
        <taxon>Eurotiales</taxon>
        <taxon>Aspergillaceae</taxon>
        <taxon>Penicillium</taxon>
    </lineage>
</organism>